<proteinExistence type="predicted"/>
<keyword evidence="3" id="KW-1185">Reference proteome</keyword>
<sequence length="592" mass="64006">MNQPSPAIVAQNAVQRLPRWALLLLCLAYVVPGFVGRAPWRSTDMAAFGIMRELALGHTDWMAPLLASRPPDTEGLLPYWLGAWSMQAFDSLLGIELAARLPFAALLALTLAATWYGAYYLARSPLAQPVAFAFGGEARPVDYARTLADAALLALVACLGLAQPSHETTSHLVQLACTSFLFAAAAAMPWRLMWPMAAAAAGLAGLVLSGAPALAMLLGLGSAVLVWFSSAGATLPRRAQASGWLLAVVAACALLAQALDLWGWRIIGWQDAKSWQSLARLFTWYLWPVWPLALWTVWRWRRQIASRQWHRHLLLPLWFAGVAIGATLTTWPADRALLLSLPAMATLAAFALPTLRRGIASLIDWFTLLFFSISAIAIWVVWLAVQTGFPAKPAANVARLAPGYVNHFALLPLLVALAATVAWCALVRWRAVRQRTVLWKSLVLPAGGTTLAWLLMMTLWLPLLDYGRSFVPQIAAVRQAMAQAAPPTPATPPQGGGAAMAATGDCVIGYGLSLAQTAALVYHGNMRMATPLDAGTCQWVIADGDAHPRVTQALPAPQWELVASVPRPTARDDLLLVLRRAWALDPQDAHTR</sequence>
<dbReference type="Proteomes" id="UP001501627">
    <property type="component" value="Unassembled WGS sequence"/>
</dbReference>
<accession>A0ABP7RDC3</accession>
<reference evidence="3" key="1">
    <citation type="journal article" date="2019" name="Int. J. Syst. Evol. Microbiol.">
        <title>The Global Catalogue of Microorganisms (GCM) 10K type strain sequencing project: providing services to taxonomists for standard genome sequencing and annotation.</title>
        <authorList>
            <consortium name="The Broad Institute Genomics Platform"/>
            <consortium name="The Broad Institute Genome Sequencing Center for Infectious Disease"/>
            <person name="Wu L."/>
            <person name="Ma J."/>
        </authorList>
    </citation>
    <scope>NUCLEOTIDE SEQUENCE [LARGE SCALE GENOMIC DNA]</scope>
    <source>
        <strain evidence="3">JCM 17561</strain>
    </source>
</reference>
<evidence type="ECO:0000256" key="1">
    <source>
        <dbReference type="SAM" id="Phobius"/>
    </source>
</evidence>
<feature type="transmembrane region" description="Helical" evidence="1">
    <location>
        <begin position="441"/>
        <end position="463"/>
    </location>
</feature>
<evidence type="ECO:0000313" key="3">
    <source>
        <dbReference type="Proteomes" id="UP001501627"/>
    </source>
</evidence>
<feature type="transmembrane region" description="Helical" evidence="1">
    <location>
        <begin position="405"/>
        <end position="429"/>
    </location>
</feature>
<feature type="transmembrane region" description="Helical" evidence="1">
    <location>
        <begin position="362"/>
        <end position="385"/>
    </location>
</feature>
<feature type="transmembrane region" description="Helical" evidence="1">
    <location>
        <begin position="284"/>
        <end position="301"/>
    </location>
</feature>
<feature type="transmembrane region" description="Helical" evidence="1">
    <location>
        <begin position="337"/>
        <end position="355"/>
    </location>
</feature>
<comment type="caution">
    <text evidence="2">The sequence shown here is derived from an EMBL/GenBank/DDBJ whole genome shotgun (WGS) entry which is preliminary data.</text>
</comment>
<keyword evidence="1" id="KW-0812">Transmembrane</keyword>
<dbReference type="RefSeq" id="WP_103045116.1">
    <property type="nucleotide sequence ID" value="NZ_BAABBP010000015.1"/>
</dbReference>
<evidence type="ECO:0008006" key="4">
    <source>
        <dbReference type="Google" id="ProtNLM"/>
    </source>
</evidence>
<feature type="transmembrane region" description="Helical" evidence="1">
    <location>
        <begin position="172"/>
        <end position="190"/>
    </location>
</feature>
<organism evidence="2 3">
    <name type="scientific">Comamonas faecalis</name>
    <dbReference type="NCBI Taxonomy" id="1387849"/>
    <lineage>
        <taxon>Bacteria</taxon>
        <taxon>Pseudomonadati</taxon>
        <taxon>Pseudomonadota</taxon>
        <taxon>Betaproteobacteria</taxon>
        <taxon>Burkholderiales</taxon>
        <taxon>Comamonadaceae</taxon>
        <taxon>Comamonas</taxon>
    </lineage>
</organism>
<dbReference type="EMBL" id="BAABBP010000015">
    <property type="protein sequence ID" value="GAA3995820.1"/>
    <property type="molecule type" value="Genomic_DNA"/>
</dbReference>
<feature type="transmembrane region" description="Helical" evidence="1">
    <location>
        <begin position="101"/>
        <end position="122"/>
    </location>
</feature>
<gene>
    <name evidence="2" type="ORF">GCM10022279_19350</name>
</gene>
<feature type="transmembrane region" description="Helical" evidence="1">
    <location>
        <begin position="20"/>
        <end position="40"/>
    </location>
</feature>
<feature type="transmembrane region" description="Helical" evidence="1">
    <location>
        <begin position="196"/>
        <end position="229"/>
    </location>
</feature>
<keyword evidence="1" id="KW-1133">Transmembrane helix</keyword>
<evidence type="ECO:0000313" key="2">
    <source>
        <dbReference type="EMBL" id="GAA3995820.1"/>
    </source>
</evidence>
<protein>
    <recommendedName>
        <fullName evidence="4">Glycosyltransferase</fullName>
    </recommendedName>
</protein>
<feature type="transmembrane region" description="Helical" evidence="1">
    <location>
        <begin position="313"/>
        <end position="331"/>
    </location>
</feature>
<keyword evidence="1" id="KW-0472">Membrane</keyword>
<name>A0ABP7RDC3_9BURK</name>
<feature type="transmembrane region" description="Helical" evidence="1">
    <location>
        <begin position="241"/>
        <end position="264"/>
    </location>
</feature>